<dbReference type="Gene3D" id="3.30.200.20">
    <property type="entry name" value="Phosphorylase Kinase, domain 1"/>
    <property type="match status" value="1"/>
</dbReference>
<sequence length="316" mass="35999">MDTGSSTPSLLSTVPKDLSAAFLRDITDGFSTDREIGQGAFGTVYKGILPEGDCIAVKKLVDEDIYDKQFQNEITHLMNVCHENIVRIVGFCQEREKKVVEHNRRYIIVDSVERFICYEYLPNGSIDKCIFDDTLNWATRFKIIKGICQGLHFLHEGMETPTIHMSLQPANVLLDDRKVPKITDFGSSRVFGRADKSMMITQNPVGVIGYMAPEYLYRGEISTQADIYSLGLMIIEITTRKKNYSDDRDKSAQRFIDEVRQTWTDDVYILSKYSQLDAGLLQEVKACIQTGLKCVDIDRKRRPSISEIVRLLNAAW</sequence>
<evidence type="ECO:0000259" key="2">
    <source>
        <dbReference type="PROSITE" id="PS50011"/>
    </source>
</evidence>
<keyword evidence="1" id="KW-0067">ATP-binding</keyword>
<dbReference type="GO" id="GO:0004672">
    <property type="term" value="F:protein kinase activity"/>
    <property type="evidence" value="ECO:0007669"/>
    <property type="project" value="InterPro"/>
</dbReference>
<evidence type="ECO:0000313" key="3">
    <source>
        <dbReference type="EMBL" id="RCV39572.1"/>
    </source>
</evidence>
<reference evidence="3" key="1">
    <citation type="journal article" date="2012" name="Nat. Biotechnol.">
        <title>Reference genome sequence of the model plant Setaria.</title>
        <authorList>
            <person name="Bennetzen J.L."/>
            <person name="Schmutz J."/>
            <person name="Wang H."/>
            <person name="Percifield R."/>
            <person name="Hawkins J."/>
            <person name="Pontaroli A.C."/>
            <person name="Estep M."/>
            <person name="Feng L."/>
            <person name="Vaughn J.N."/>
            <person name="Grimwood J."/>
            <person name="Jenkins J."/>
            <person name="Barry K."/>
            <person name="Lindquist E."/>
            <person name="Hellsten U."/>
            <person name="Deshpande S."/>
            <person name="Wang X."/>
            <person name="Wu X."/>
            <person name="Mitros T."/>
            <person name="Triplett J."/>
            <person name="Yang X."/>
            <person name="Ye C.Y."/>
            <person name="Mauro-Herrera M."/>
            <person name="Wang L."/>
            <person name="Li P."/>
            <person name="Sharma M."/>
            <person name="Sharma R."/>
            <person name="Ronald P.C."/>
            <person name="Panaud O."/>
            <person name="Kellogg E.A."/>
            <person name="Brutnell T.P."/>
            <person name="Doust A.N."/>
            <person name="Tuskan G.A."/>
            <person name="Rokhsar D."/>
            <person name="Devos K.M."/>
        </authorList>
    </citation>
    <scope>NUCLEOTIDE SEQUENCE [LARGE SCALE GENOMIC DNA]</scope>
    <source>
        <strain evidence="3">Yugu1</strain>
    </source>
</reference>
<feature type="domain" description="Protein kinase" evidence="2">
    <location>
        <begin position="30"/>
        <end position="316"/>
    </location>
</feature>
<dbReference type="EMBL" id="CM003535">
    <property type="protein sequence ID" value="RCV39572.1"/>
    <property type="molecule type" value="Genomic_DNA"/>
</dbReference>
<reference evidence="3" key="2">
    <citation type="submission" date="2015-07" db="EMBL/GenBank/DDBJ databases">
        <authorList>
            <person name="Noorani M."/>
        </authorList>
    </citation>
    <scope>NUCLEOTIDE SEQUENCE</scope>
    <source>
        <strain evidence="3">Yugu1</strain>
    </source>
</reference>
<feature type="binding site" evidence="1">
    <location>
        <position position="59"/>
    </location>
    <ligand>
        <name>ATP</name>
        <dbReference type="ChEBI" id="CHEBI:30616"/>
    </ligand>
</feature>
<dbReference type="InterPro" id="IPR000719">
    <property type="entry name" value="Prot_kinase_dom"/>
</dbReference>
<dbReference type="Gene3D" id="1.10.510.10">
    <property type="entry name" value="Transferase(Phosphotransferase) domain 1"/>
    <property type="match status" value="1"/>
</dbReference>
<accession>A0A368SAW6</accession>
<dbReference type="PROSITE" id="PS50011">
    <property type="entry name" value="PROTEIN_KINASE_DOM"/>
    <property type="match status" value="1"/>
</dbReference>
<dbReference type="STRING" id="4555.A0A368SAW6"/>
<dbReference type="FunFam" id="3.30.200.20:FF:000465">
    <property type="entry name" value="Cysteine-rich receptor-like protein kinase 6"/>
    <property type="match status" value="1"/>
</dbReference>
<dbReference type="OrthoDB" id="1748533at2759"/>
<organism evidence="3">
    <name type="scientific">Setaria italica</name>
    <name type="common">Foxtail millet</name>
    <name type="synonym">Panicum italicum</name>
    <dbReference type="NCBI Taxonomy" id="4555"/>
    <lineage>
        <taxon>Eukaryota</taxon>
        <taxon>Viridiplantae</taxon>
        <taxon>Streptophyta</taxon>
        <taxon>Embryophyta</taxon>
        <taxon>Tracheophyta</taxon>
        <taxon>Spermatophyta</taxon>
        <taxon>Magnoliopsida</taxon>
        <taxon>Liliopsida</taxon>
        <taxon>Poales</taxon>
        <taxon>Poaceae</taxon>
        <taxon>PACMAD clade</taxon>
        <taxon>Panicoideae</taxon>
        <taxon>Panicodae</taxon>
        <taxon>Paniceae</taxon>
        <taxon>Cenchrinae</taxon>
        <taxon>Setaria</taxon>
    </lineage>
</organism>
<evidence type="ECO:0000256" key="1">
    <source>
        <dbReference type="PROSITE-ProRule" id="PRU10141"/>
    </source>
</evidence>
<dbReference type="KEGG" id="sita:105915020"/>
<protein>
    <recommendedName>
        <fullName evidence="2">Protein kinase domain-containing protein</fullName>
    </recommendedName>
</protein>
<keyword evidence="1" id="KW-0547">Nucleotide-binding</keyword>
<dbReference type="SUPFAM" id="SSF56112">
    <property type="entry name" value="Protein kinase-like (PK-like)"/>
    <property type="match status" value="1"/>
</dbReference>
<dbReference type="Pfam" id="PF00069">
    <property type="entry name" value="Pkinase"/>
    <property type="match status" value="1"/>
</dbReference>
<proteinExistence type="predicted"/>
<dbReference type="PROSITE" id="PS00107">
    <property type="entry name" value="PROTEIN_KINASE_ATP"/>
    <property type="match status" value="1"/>
</dbReference>
<dbReference type="PANTHER" id="PTHR45707">
    <property type="entry name" value="C2 CALCIUM/LIPID-BINDING PLANT PHOSPHORIBOSYLTRANSFERASE FAMILY PROTEIN"/>
    <property type="match status" value="1"/>
</dbReference>
<dbReference type="AlphaFoldDB" id="A0A368SAW6"/>
<dbReference type="PIRSF" id="PIRSF000654">
    <property type="entry name" value="Integrin-linked_kinase"/>
    <property type="match status" value="1"/>
</dbReference>
<dbReference type="InterPro" id="IPR011009">
    <property type="entry name" value="Kinase-like_dom_sf"/>
</dbReference>
<gene>
    <name evidence="3" type="ORF">SETIT_8G235000v2</name>
</gene>
<dbReference type="GO" id="GO:0005524">
    <property type="term" value="F:ATP binding"/>
    <property type="evidence" value="ECO:0007669"/>
    <property type="project" value="UniProtKB-UniRule"/>
</dbReference>
<dbReference type="FunFam" id="1.10.510.10:FF:000870">
    <property type="entry name" value="OSJNBa0016N04.16-like protein"/>
    <property type="match status" value="1"/>
</dbReference>
<dbReference type="InterPro" id="IPR017441">
    <property type="entry name" value="Protein_kinase_ATP_BS"/>
</dbReference>
<dbReference type="PANTHER" id="PTHR45707:SF59">
    <property type="entry name" value="PROTEIN KINASE DOMAIN-CONTAINING PROTEIN"/>
    <property type="match status" value="1"/>
</dbReference>
<name>A0A368SAW6_SETIT</name>